<protein>
    <recommendedName>
        <fullName evidence="4">Galactokinase</fullName>
        <ecNumber evidence="3">2.7.1.6</ecNumber>
    </recommendedName>
    <alternativeName>
        <fullName evidence="11">Galactose kinase</fullName>
    </alternativeName>
</protein>
<evidence type="ECO:0000256" key="3">
    <source>
        <dbReference type="ARBA" id="ARBA00012315"/>
    </source>
</evidence>
<dbReference type="PROSITE" id="PS00106">
    <property type="entry name" value="GALACTOKINASE"/>
    <property type="match status" value="1"/>
</dbReference>
<evidence type="ECO:0000313" key="16">
    <source>
        <dbReference type="EMBL" id="KAJ3475871.1"/>
    </source>
</evidence>
<dbReference type="EC" id="2.7.1.6" evidence="3"/>
<dbReference type="InterPro" id="IPR020568">
    <property type="entry name" value="Ribosomal_Su5_D2-typ_SF"/>
</dbReference>
<accession>A0AAD5URK8</accession>
<evidence type="ECO:0000256" key="9">
    <source>
        <dbReference type="ARBA" id="ARBA00023144"/>
    </source>
</evidence>
<dbReference type="Proteomes" id="UP001212997">
    <property type="component" value="Unassembled WGS sequence"/>
</dbReference>
<dbReference type="PANTHER" id="PTHR10457">
    <property type="entry name" value="MEVALONATE KINASE/GALACTOKINASE"/>
    <property type="match status" value="1"/>
</dbReference>
<dbReference type="InterPro" id="IPR006203">
    <property type="entry name" value="GHMP_knse_ATP-bd_CS"/>
</dbReference>
<evidence type="ECO:0000256" key="12">
    <source>
        <dbReference type="ARBA" id="ARBA00049538"/>
    </source>
</evidence>
<keyword evidence="10" id="KW-0119">Carbohydrate metabolism</keyword>
<gene>
    <name evidence="16" type="ORF">NLI96_g11543</name>
</gene>
<sequence length="589" mass="64124">MAARLPVPVFTNLNDAYQDLSFAAKQGVRWDELTQEFEKRFGRKPTYIARAPGRVNLIGEHIDYALFGVFPAAIEQDVLIACAPHSSDETPAPGTVRAHNMETKYAPQTFTPMLLPPSGLQEKEKQAQEDKAAASSVHAEGWHMDIDKTQLRWESYVKAGYYGVLNHFFSPSASNNTQPIPVDILVTGTLPSGSGLSSSAAMVVASTLVFLAVNGKLEGLKKGRLVEMAVENEKRVGVNSGGMDQAASILSSLNSALYITFYPSLNAELIPLPTSPPRAAVFVCANSLVVSDKVVGGSESSVYGISHLPPSCAVIKGAKTRYNLRVVETLVAARILARKLNLQISSPSKKPFTLREVLSAYFGLDEKEEGAIDPQLLGAGLEDILTEVEVLRPERLGFRNDDQNSDKGEIQIGLTMDEMVQASGLSNDEFRNIFLSWVDVEASHFQVYKRAKHIFSEALRVLQFRQLCLSSSQSLGNDETSTSTADVLKSLGNLMNASQESCASLYECSCPELDELTQITREAGAYGSRLTGAGWGGCTISLVDESDVQGFIQRVKARYGPYQNLNDTELEEVIFATRPGSGAFVFKLE</sequence>
<dbReference type="GO" id="GO:0006012">
    <property type="term" value="P:galactose metabolic process"/>
    <property type="evidence" value="ECO:0007669"/>
    <property type="project" value="UniProtKB-KW"/>
</dbReference>
<dbReference type="NCBIfam" id="TIGR00131">
    <property type="entry name" value="gal_kin"/>
    <property type="match status" value="1"/>
</dbReference>
<evidence type="ECO:0000256" key="6">
    <source>
        <dbReference type="ARBA" id="ARBA00022741"/>
    </source>
</evidence>
<dbReference type="EMBL" id="JANAWD010000785">
    <property type="protein sequence ID" value="KAJ3475871.1"/>
    <property type="molecule type" value="Genomic_DNA"/>
</dbReference>
<keyword evidence="8" id="KW-0067">ATP-binding</keyword>
<dbReference type="Gene3D" id="1.20.1440.340">
    <property type="match status" value="1"/>
</dbReference>
<reference evidence="16" key="1">
    <citation type="submission" date="2022-07" db="EMBL/GenBank/DDBJ databases">
        <title>Genome Sequence of Physisporinus lineatus.</title>
        <authorList>
            <person name="Buettner E."/>
        </authorList>
    </citation>
    <scope>NUCLEOTIDE SEQUENCE</scope>
    <source>
        <strain evidence="16">VT162</strain>
    </source>
</reference>
<comment type="catalytic activity">
    <reaction evidence="12">
        <text>alpha-D-galactose + ATP = alpha-D-galactose 1-phosphate + ADP + H(+)</text>
        <dbReference type="Rhea" id="RHEA:13553"/>
        <dbReference type="ChEBI" id="CHEBI:15378"/>
        <dbReference type="ChEBI" id="CHEBI:28061"/>
        <dbReference type="ChEBI" id="CHEBI:30616"/>
        <dbReference type="ChEBI" id="CHEBI:58336"/>
        <dbReference type="ChEBI" id="CHEBI:456216"/>
        <dbReference type="EC" id="2.7.1.6"/>
    </reaction>
    <physiologicalReaction direction="left-to-right" evidence="12">
        <dbReference type="Rhea" id="RHEA:13554"/>
    </physiologicalReaction>
</comment>
<keyword evidence="17" id="KW-1185">Reference proteome</keyword>
<comment type="caution">
    <text evidence="16">The sequence shown here is derived from an EMBL/GenBank/DDBJ whole genome shotgun (WGS) entry which is preliminary data.</text>
</comment>
<dbReference type="InterPro" id="IPR036554">
    <property type="entry name" value="GHMP_kinase_C_sf"/>
</dbReference>
<dbReference type="InterPro" id="IPR014721">
    <property type="entry name" value="Ribsml_uS5_D2-typ_fold_subgr"/>
</dbReference>
<dbReference type="Pfam" id="PF08544">
    <property type="entry name" value="GHMP_kinases_C"/>
    <property type="match status" value="1"/>
</dbReference>
<evidence type="ECO:0000256" key="5">
    <source>
        <dbReference type="ARBA" id="ARBA00022679"/>
    </source>
</evidence>
<dbReference type="GO" id="GO:0005829">
    <property type="term" value="C:cytosol"/>
    <property type="evidence" value="ECO:0007669"/>
    <property type="project" value="TreeGrafter"/>
</dbReference>
<dbReference type="GO" id="GO:0005524">
    <property type="term" value="F:ATP binding"/>
    <property type="evidence" value="ECO:0007669"/>
    <property type="project" value="UniProtKB-KW"/>
</dbReference>
<evidence type="ECO:0000259" key="14">
    <source>
        <dbReference type="Pfam" id="PF08544"/>
    </source>
</evidence>
<organism evidence="16 17">
    <name type="scientific">Meripilus lineatus</name>
    <dbReference type="NCBI Taxonomy" id="2056292"/>
    <lineage>
        <taxon>Eukaryota</taxon>
        <taxon>Fungi</taxon>
        <taxon>Dikarya</taxon>
        <taxon>Basidiomycota</taxon>
        <taxon>Agaricomycotina</taxon>
        <taxon>Agaricomycetes</taxon>
        <taxon>Polyporales</taxon>
        <taxon>Meripilaceae</taxon>
        <taxon>Meripilus</taxon>
    </lineage>
</organism>
<dbReference type="GO" id="GO:0004335">
    <property type="term" value="F:galactokinase activity"/>
    <property type="evidence" value="ECO:0007669"/>
    <property type="project" value="UniProtKB-EC"/>
</dbReference>
<evidence type="ECO:0000256" key="10">
    <source>
        <dbReference type="ARBA" id="ARBA00023277"/>
    </source>
</evidence>
<dbReference type="SUPFAM" id="SSF55060">
    <property type="entry name" value="GHMP Kinase, C-terminal domain"/>
    <property type="match status" value="1"/>
</dbReference>
<evidence type="ECO:0000256" key="4">
    <source>
        <dbReference type="ARBA" id="ARBA00019487"/>
    </source>
</evidence>
<evidence type="ECO:0000256" key="7">
    <source>
        <dbReference type="ARBA" id="ARBA00022777"/>
    </source>
</evidence>
<dbReference type="InterPro" id="IPR006204">
    <property type="entry name" value="GHMP_kinase_N_dom"/>
</dbReference>
<keyword evidence="6" id="KW-0547">Nucleotide-binding</keyword>
<dbReference type="Pfam" id="PF10509">
    <property type="entry name" value="GalKase_gal_bdg"/>
    <property type="match status" value="1"/>
</dbReference>
<dbReference type="PANTHER" id="PTHR10457:SF7">
    <property type="entry name" value="GALACTOKINASE-RELATED"/>
    <property type="match status" value="1"/>
</dbReference>
<comment type="similarity">
    <text evidence="2">Belongs to the GHMP kinase family. GalK subfamily.</text>
</comment>
<feature type="domain" description="GHMP kinase C-terminal" evidence="14">
    <location>
        <begin position="488"/>
        <end position="559"/>
    </location>
</feature>
<dbReference type="Gene3D" id="3.30.230.10">
    <property type="match status" value="1"/>
</dbReference>
<dbReference type="Pfam" id="PF00288">
    <property type="entry name" value="GHMP_kinases_N"/>
    <property type="match status" value="1"/>
</dbReference>
<dbReference type="AlphaFoldDB" id="A0AAD5URK8"/>
<keyword evidence="9" id="KW-0299">Galactose metabolism</keyword>
<dbReference type="FunFam" id="1.20.1440.340:FF:000003">
    <property type="entry name" value="GAL1p Galactokinase"/>
    <property type="match status" value="1"/>
</dbReference>
<dbReference type="SUPFAM" id="SSF54211">
    <property type="entry name" value="Ribosomal protein S5 domain 2-like"/>
    <property type="match status" value="1"/>
</dbReference>
<dbReference type="PRINTS" id="PR00959">
    <property type="entry name" value="MEVGALKINASE"/>
</dbReference>
<feature type="domain" description="GHMP kinase N-terminal" evidence="13">
    <location>
        <begin position="175"/>
        <end position="251"/>
    </location>
</feature>
<evidence type="ECO:0000313" key="17">
    <source>
        <dbReference type="Proteomes" id="UP001212997"/>
    </source>
</evidence>
<proteinExistence type="inferred from homology"/>
<feature type="domain" description="Galactokinase N-terminal" evidence="15">
    <location>
        <begin position="35"/>
        <end position="84"/>
    </location>
</feature>
<dbReference type="InterPro" id="IPR019539">
    <property type="entry name" value="GalKase_N"/>
</dbReference>
<evidence type="ECO:0000259" key="15">
    <source>
        <dbReference type="Pfam" id="PF10509"/>
    </source>
</evidence>
<evidence type="ECO:0000256" key="1">
    <source>
        <dbReference type="ARBA" id="ARBA00004947"/>
    </source>
</evidence>
<comment type="pathway">
    <text evidence="1">Carbohydrate metabolism; galactose metabolism.</text>
</comment>
<keyword evidence="5" id="KW-0808">Transferase</keyword>
<evidence type="ECO:0000256" key="2">
    <source>
        <dbReference type="ARBA" id="ARBA00006566"/>
    </source>
</evidence>
<dbReference type="InterPro" id="IPR013750">
    <property type="entry name" value="GHMP_kinase_C_dom"/>
</dbReference>
<keyword evidence="7" id="KW-0418">Kinase</keyword>
<evidence type="ECO:0000256" key="8">
    <source>
        <dbReference type="ARBA" id="ARBA00022840"/>
    </source>
</evidence>
<evidence type="ECO:0000256" key="11">
    <source>
        <dbReference type="ARBA" id="ARBA00029590"/>
    </source>
</evidence>
<dbReference type="InterPro" id="IPR019741">
    <property type="entry name" value="Galactokinase_CS"/>
</dbReference>
<evidence type="ECO:0000259" key="13">
    <source>
        <dbReference type="Pfam" id="PF00288"/>
    </source>
</evidence>
<dbReference type="InterPro" id="IPR000705">
    <property type="entry name" value="Galactokinase"/>
</dbReference>
<dbReference type="PROSITE" id="PS00627">
    <property type="entry name" value="GHMP_KINASES_ATP"/>
    <property type="match status" value="1"/>
</dbReference>
<name>A0AAD5URK8_9APHY</name>